<dbReference type="STRING" id="946122.A0A0C2WJ92"/>
<dbReference type="InterPro" id="IPR016169">
    <property type="entry name" value="FAD-bd_PCMH_sub2"/>
</dbReference>
<dbReference type="InParanoid" id="A0A0C2WJ92"/>
<sequence>MGEARREKLLNLFWALRGGGGGGGGGTFGVVVSVTYRTNDRLPLISFSLSVNLSTPVIAQNVTAEYFAMLPELSNAGWVDLPSCPRANSWHVFFVFNKSLVQGNATFSSFLASAQADVLNPQSFPSFYDAYLAFFNVTGQVGGTNEFVSLLVSLEIAKDQPEKVSKVAWEFLTVSHSFSSLVVLSSWVNPDSAGLNPAWREALGLLVSDVTWNEGSQTAEIDRLRKQAASDLEVLDTFRRIQERILTRLQDNVHYAQLKSIKHRYDNDDLFLVAQGVGSDDRVKSLTCRL</sequence>
<organism evidence="1 2">
    <name type="scientific">Amanita muscaria (strain Koide BX008)</name>
    <dbReference type="NCBI Taxonomy" id="946122"/>
    <lineage>
        <taxon>Eukaryota</taxon>
        <taxon>Fungi</taxon>
        <taxon>Dikarya</taxon>
        <taxon>Basidiomycota</taxon>
        <taxon>Agaricomycotina</taxon>
        <taxon>Agaricomycetes</taxon>
        <taxon>Agaricomycetidae</taxon>
        <taxon>Agaricales</taxon>
        <taxon>Pluteineae</taxon>
        <taxon>Amanitaceae</taxon>
        <taxon>Amanita</taxon>
    </lineage>
</organism>
<reference evidence="1 2" key="1">
    <citation type="submission" date="2014-04" db="EMBL/GenBank/DDBJ databases">
        <title>Evolutionary Origins and Diversification of the Mycorrhizal Mutualists.</title>
        <authorList>
            <consortium name="DOE Joint Genome Institute"/>
            <consortium name="Mycorrhizal Genomics Consortium"/>
            <person name="Kohler A."/>
            <person name="Kuo A."/>
            <person name="Nagy L.G."/>
            <person name="Floudas D."/>
            <person name="Copeland A."/>
            <person name="Barry K.W."/>
            <person name="Cichocki N."/>
            <person name="Veneault-Fourrey C."/>
            <person name="LaButti K."/>
            <person name="Lindquist E.A."/>
            <person name="Lipzen A."/>
            <person name="Lundell T."/>
            <person name="Morin E."/>
            <person name="Murat C."/>
            <person name="Riley R."/>
            <person name="Ohm R."/>
            <person name="Sun H."/>
            <person name="Tunlid A."/>
            <person name="Henrissat B."/>
            <person name="Grigoriev I.V."/>
            <person name="Hibbett D.S."/>
            <person name="Martin F."/>
        </authorList>
    </citation>
    <scope>NUCLEOTIDE SEQUENCE [LARGE SCALE GENOMIC DNA]</scope>
    <source>
        <strain evidence="1 2">Koide BX008</strain>
    </source>
</reference>
<protein>
    <submittedName>
        <fullName evidence="1">Uncharacterized protein</fullName>
    </submittedName>
</protein>
<dbReference type="HOGENOM" id="CLU_018354_4_0_1"/>
<dbReference type="Proteomes" id="UP000054549">
    <property type="component" value="Unassembled WGS sequence"/>
</dbReference>
<evidence type="ECO:0000313" key="2">
    <source>
        <dbReference type="Proteomes" id="UP000054549"/>
    </source>
</evidence>
<dbReference type="Gene3D" id="3.30.465.10">
    <property type="match status" value="1"/>
</dbReference>
<dbReference type="AlphaFoldDB" id="A0A0C2WJ92"/>
<accession>A0A0C2WJ92</accession>
<dbReference type="EMBL" id="KN818282">
    <property type="protein sequence ID" value="KIL61582.1"/>
    <property type="molecule type" value="Genomic_DNA"/>
</dbReference>
<evidence type="ECO:0000313" key="1">
    <source>
        <dbReference type="EMBL" id="KIL61582.1"/>
    </source>
</evidence>
<dbReference type="OrthoDB" id="9983560at2759"/>
<gene>
    <name evidence="1" type="ORF">M378DRAFT_26004</name>
</gene>
<dbReference type="Gene3D" id="3.40.462.20">
    <property type="match status" value="1"/>
</dbReference>
<name>A0A0C2WJ92_AMAMK</name>
<proteinExistence type="predicted"/>
<keyword evidence="2" id="KW-1185">Reference proteome</keyword>